<gene>
    <name evidence="6" type="primary">gap</name>
    <name evidence="6" type="ORF">QJS35_29405</name>
</gene>
<dbReference type="Pfam" id="PF00044">
    <property type="entry name" value="Gp_dh_N"/>
    <property type="match status" value="1"/>
</dbReference>
<dbReference type="InterPro" id="IPR020831">
    <property type="entry name" value="GlycerAld/Erythrose_P_DH"/>
</dbReference>
<dbReference type="SUPFAM" id="SSF51735">
    <property type="entry name" value="NAD(P)-binding Rossmann-fold domains"/>
    <property type="match status" value="1"/>
</dbReference>
<evidence type="ECO:0000256" key="2">
    <source>
        <dbReference type="ARBA" id="ARBA00023002"/>
    </source>
</evidence>
<dbReference type="PIRSF" id="PIRSF000149">
    <property type="entry name" value="GAP_DH"/>
    <property type="match status" value="1"/>
</dbReference>
<dbReference type="EC" id="1.2.1.-" evidence="4"/>
<sequence length="354" mass="38750">MREDERVRVGLSGTGRIGRLCIRKALSLKSRDFELTVINTTSPVETLAHLLQYDTVHGKWDAEIEVDKGQLMINGNRISIVSEKDPSLIPWQAHGVELVIDSTGKFNNRLAMEKHLSAGAQRVLITAPGKDVDLTIVMGVNEDGYDPSKHRLLSAASCTTNCLAPVLKIMDRAFGVKQGWMTAVHAYTNDQNHMDNPHKDLRRARSCASSIIPTSTGVSKSLIDVLPGLAPRIKGISVRVPTQDVSLLDLQLVLTSPVQAADVKKAFQTAITGKLGAYIDYNELPLVSSDYIGNDKSAVVDGLSIMTHEDQVKILAWYDNEWAYASRVIDAARLIAEVERRLLKGGEPCVTTTA</sequence>
<keyword evidence="2 4" id="KW-0560">Oxidoreductase</keyword>
<proteinExistence type="inferred from homology"/>
<dbReference type="NCBIfam" id="TIGR01534">
    <property type="entry name" value="GAPDH-I"/>
    <property type="match status" value="1"/>
</dbReference>
<organism evidence="6 7">
    <name type="scientific">Cohnella silvisoli</name>
    <dbReference type="NCBI Taxonomy" id="2873699"/>
    <lineage>
        <taxon>Bacteria</taxon>
        <taxon>Bacillati</taxon>
        <taxon>Bacillota</taxon>
        <taxon>Bacilli</taxon>
        <taxon>Bacillales</taxon>
        <taxon>Paenibacillaceae</taxon>
        <taxon>Cohnella</taxon>
    </lineage>
</organism>
<evidence type="ECO:0000259" key="5">
    <source>
        <dbReference type="SMART" id="SM00846"/>
    </source>
</evidence>
<keyword evidence="7" id="KW-1185">Reference proteome</keyword>
<dbReference type="Gene3D" id="3.40.50.720">
    <property type="entry name" value="NAD(P)-binding Rossmann-like Domain"/>
    <property type="match status" value="1"/>
</dbReference>
<dbReference type="CDD" id="cd18126">
    <property type="entry name" value="GAPDH_I_C"/>
    <property type="match status" value="1"/>
</dbReference>
<accession>A0ABV1L398</accession>
<dbReference type="PANTHER" id="PTHR43148">
    <property type="entry name" value="GLYCERALDEHYDE-3-PHOSPHATE DEHYDROGENASE 2"/>
    <property type="match status" value="1"/>
</dbReference>
<dbReference type="Gene3D" id="3.30.360.10">
    <property type="entry name" value="Dihydrodipicolinate Reductase, domain 2"/>
    <property type="match status" value="1"/>
</dbReference>
<dbReference type="PROSITE" id="PS00071">
    <property type="entry name" value="GAPDH"/>
    <property type="match status" value="1"/>
</dbReference>
<dbReference type="SUPFAM" id="SSF55347">
    <property type="entry name" value="Glyceraldehyde-3-phosphate dehydrogenase-like, C-terminal domain"/>
    <property type="match status" value="1"/>
</dbReference>
<evidence type="ECO:0000313" key="6">
    <source>
        <dbReference type="EMBL" id="MEQ4486497.1"/>
    </source>
</evidence>
<reference evidence="6 7" key="1">
    <citation type="journal article" date="2023" name="Genome Announc.">
        <title>Pan-Genome Analyses of the Genus Cohnella and Proposal of the Novel Species Cohnella silvisoli sp. nov., Isolated from Forest Soil.</title>
        <authorList>
            <person name="Wang C."/>
            <person name="Mao L."/>
            <person name="Bao G."/>
            <person name="Zhu H."/>
        </authorList>
    </citation>
    <scope>NUCLEOTIDE SEQUENCE [LARGE SCALE GENOMIC DNA]</scope>
    <source>
        <strain evidence="6 7">NL03-T5-1</strain>
    </source>
</reference>
<dbReference type="InterPro" id="IPR006424">
    <property type="entry name" value="Glyceraldehyde-3-P_DH_1"/>
</dbReference>
<dbReference type="InterPro" id="IPR020830">
    <property type="entry name" value="GlycerAld_3-P_DH_AS"/>
</dbReference>
<name>A0ABV1L398_9BACL</name>
<dbReference type="InterPro" id="IPR036291">
    <property type="entry name" value="NAD(P)-bd_dom_sf"/>
</dbReference>
<evidence type="ECO:0000256" key="1">
    <source>
        <dbReference type="ARBA" id="ARBA00007406"/>
    </source>
</evidence>
<dbReference type="SMART" id="SM00846">
    <property type="entry name" value="Gp_dh_N"/>
    <property type="match status" value="1"/>
</dbReference>
<dbReference type="PRINTS" id="PR00078">
    <property type="entry name" value="G3PDHDRGNASE"/>
</dbReference>
<dbReference type="InterPro" id="IPR020828">
    <property type="entry name" value="GlycerAld_3-P_DH_NAD(P)-bd"/>
</dbReference>
<dbReference type="InterPro" id="IPR020829">
    <property type="entry name" value="GlycerAld_3-P_DH_cat"/>
</dbReference>
<dbReference type="EMBL" id="JASKHM010000022">
    <property type="protein sequence ID" value="MEQ4486497.1"/>
    <property type="molecule type" value="Genomic_DNA"/>
</dbReference>
<dbReference type="Pfam" id="PF02800">
    <property type="entry name" value="Gp_dh_C"/>
    <property type="match status" value="1"/>
</dbReference>
<comment type="similarity">
    <text evidence="1 3">Belongs to the glyceraldehyde-3-phosphate dehydrogenase family.</text>
</comment>
<protein>
    <recommendedName>
        <fullName evidence="4">Glyceraldehyde-3-phosphate dehydrogenase</fullName>
        <ecNumber evidence="4">1.2.1.-</ecNumber>
    </recommendedName>
</protein>
<comment type="caution">
    <text evidence="6">The sequence shown here is derived from an EMBL/GenBank/DDBJ whole genome shotgun (WGS) entry which is preliminary data.</text>
</comment>
<feature type="domain" description="Glyceraldehyde 3-phosphate dehydrogenase NAD(P) binding" evidence="5">
    <location>
        <begin position="7"/>
        <end position="158"/>
    </location>
</feature>
<dbReference type="CDD" id="cd05214">
    <property type="entry name" value="GAPDH_I_N"/>
    <property type="match status" value="1"/>
</dbReference>
<evidence type="ECO:0000313" key="7">
    <source>
        <dbReference type="Proteomes" id="UP001493487"/>
    </source>
</evidence>
<evidence type="ECO:0000256" key="4">
    <source>
        <dbReference type="RuleBase" id="RU361160"/>
    </source>
</evidence>
<dbReference type="Proteomes" id="UP001493487">
    <property type="component" value="Unassembled WGS sequence"/>
</dbReference>
<evidence type="ECO:0000256" key="3">
    <source>
        <dbReference type="RuleBase" id="RU000397"/>
    </source>
</evidence>